<keyword evidence="1" id="KW-0732">Signal</keyword>
<proteinExistence type="predicted"/>
<gene>
    <name evidence="3" type="ORF">GCM10012275_14540</name>
</gene>
<dbReference type="Gene3D" id="1.10.101.10">
    <property type="entry name" value="PGBD-like superfamily/PGBD"/>
    <property type="match status" value="1"/>
</dbReference>
<dbReference type="AlphaFoldDB" id="A0A8J3FT04"/>
<dbReference type="Proteomes" id="UP000637578">
    <property type="component" value="Unassembled WGS sequence"/>
</dbReference>
<comment type="caution">
    <text evidence="3">The sequence shown here is derived from an EMBL/GenBank/DDBJ whole genome shotgun (WGS) entry which is preliminary data.</text>
</comment>
<accession>A0A8J3FT04</accession>
<dbReference type="EMBL" id="BMMK01000004">
    <property type="protein sequence ID" value="GGM44603.1"/>
    <property type="molecule type" value="Genomic_DNA"/>
</dbReference>
<dbReference type="RefSeq" id="WP_189055173.1">
    <property type="nucleotide sequence ID" value="NZ_BMMK01000004.1"/>
</dbReference>
<keyword evidence="4" id="KW-1185">Reference proteome</keyword>
<evidence type="ECO:0000313" key="3">
    <source>
        <dbReference type="EMBL" id="GGM44603.1"/>
    </source>
</evidence>
<reference evidence="3" key="2">
    <citation type="submission" date="2020-09" db="EMBL/GenBank/DDBJ databases">
        <authorList>
            <person name="Sun Q."/>
            <person name="Zhou Y."/>
        </authorList>
    </citation>
    <scope>NUCLEOTIDE SEQUENCE</scope>
    <source>
        <strain evidence="3">CGMCC 4.5737</strain>
    </source>
</reference>
<dbReference type="InterPro" id="IPR036365">
    <property type="entry name" value="PGBD-like_sf"/>
</dbReference>
<sequence length="130" mass="13739">MKLLRVATVSAAVAAALFTAAAPAVAAAPATSATSAKMLVAGCSERGQQHQTIRRGSRGAAVRHLQCLINKRWRVVKDAPVTVDGVFGPATERAVRQIQRIGSRQAGVKLKVDGIVGPKTWKFIHSGSWD</sequence>
<protein>
    <recommendedName>
        <fullName evidence="2">Peptidoglycan binding-like domain-containing protein</fullName>
    </recommendedName>
</protein>
<evidence type="ECO:0000256" key="1">
    <source>
        <dbReference type="SAM" id="SignalP"/>
    </source>
</evidence>
<dbReference type="SUPFAM" id="SSF47090">
    <property type="entry name" value="PGBD-like"/>
    <property type="match status" value="1"/>
</dbReference>
<organism evidence="3 4">
    <name type="scientific">Longimycelium tulufanense</name>
    <dbReference type="NCBI Taxonomy" id="907463"/>
    <lineage>
        <taxon>Bacteria</taxon>
        <taxon>Bacillati</taxon>
        <taxon>Actinomycetota</taxon>
        <taxon>Actinomycetes</taxon>
        <taxon>Pseudonocardiales</taxon>
        <taxon>Pseudonocardiaceae</taxon>
        <taxon>Longimycelium</taxon>
    </lineage>
</organism>
<feature type="chain" id="PRO_5035216057" description="Peptidoglycan binding-like domain-containing protein" evidence="1">
    <location>
        <begin position="27"/>
        <end position="130"/>
    </location>
</feature>
<evidence type="ECO:0000259" key="2">
    <source>
        <dbReference type="Pfam" id="PF01471"/>
    </source>
</evidence>
<feature type="signal peptide" evidence="1">
    <location>
        <begin position="1"/>
        <end position="26"/>
    </location>
</feature>
<dbReference type="InterPro" id="IPR002477">
    <property type="entry name" value="Peptidoglycan-bd-like"/>
</dbReference>
<reference evidence="3" key="1">
    <citation type="journal article" date="2014" name="Int. J. Syst. Evol. Microbiol.">
        <title>Complete genome sequence of Corynebacterium casei LMG S-19264T (=DSM 44701T), isolated from a smear-ripened cheese.</title>
        <authorList>
            <consortium name="US DOE Joint Genome Institute (JGI-PGF)"/>
            <person name="Walter F."/>
            <person name="Albersmeier A."/>
            <person name="Kalinowski J."/>
            <person name="Ruckert C."/>
        </authorList>
    </citation>
    <scope>NUCLEOTIDE SEQUENCE</scope>
    <source>
        <strain evidence="3">CGMCC 4.5737</strain>
    </source>
</reference>
<feature type="domain" description="Peptidoglycan binding-like" evidence="2">
    <location>
        <begin position="59"/>
        <end position="123"/>
    </location>
</feature>
<name>A0A8J3FT04_9PSEU</name>
<dbReference type="Pfam" id="PF01471">
    <property type="entry name" value="PG_binding_1"/>
    <property type="match status" value="1"/>
</dbReference>
<evidence type="ECO:0000313" key="4">
    <source>
        <dbReference type="Proteomes" id="UP000637578"/>
    </source>
</evidence>
<dbReference type="InterPro" id="IPR036366">
    <property type="entry name" value="PGBDSf"/>
</dbReference>